<dbReference type="GO" id="GO:0016491">
    <property type="term" value="F:oxidoreductase activity"/>
    <property type="evidence" value="ECO:0007669"/>
    <property type="project" value="UniProtKB-KW"/>
</dbReference>
<evidence type="ECO:0000256" key="3">
    <source>
        <dbReference type="ARBA" id="ARBA00023002"/>
    </source>
</evidence>
<keyword evidence="4" id="KW-0812">Transmembrane</keyword>
<protein>
    <submittedName>
        <fullName evidence="6">4-aminobenzoate hydroxylase</fullName>
    </submittedName>
</protein>
<organism evidence="6 7">
    <name type="scientific">Macrolepiota fuliginosa MF-IS2</name>
    <dbReference type="NCBI Taxonomy" id="1400762"/>
    <lineage>
        <taxon>Eukaryota</taxon>
        <taxon>Fungi</taxon>
        <taxon>Dikarya</taxon>
        <taxon>Basidiomycota</taxon>
        <taxon>Agaricomycotina</taxon>
        <taxon>Agaricomycetes</taxon>
        <taxon>Agaricomycetidae</taxon>
        <taxon>Agaricales</taxon>
        <taxon>Agaricineae</taxon>
        <taxon>Agaricaceae</taxon>
        <taxon>Macrolepiota</taxon>
    </lineage>
</organism>
<dbReference type="PANTHER" id="PTHR46720:SF3">
    <property type="entry name" value="FAD-BINDING DOMAIN-CONTAINING PROTEIN-RELATED"/>
    <property type="match status" value="1"/>
</dbReference>
<dbReference type="Proteomes" id="UP000807342">
    <property type="component" value="Unassembled WGS sequence"/>
</dbReference>
<dbReference type="InterPro" id="IPR036188">
    <property type="entry name" value="FAD/NAD-bd_sf"/>
</dbReference>
<dbReference type="PRINTS" id="PR00420">
    <property type="entry name" value="RNGMNOXGNASE"/>
</dbReference>
<dbReference type="SUPFAM" id="SSF54373">
    <property type="entry name" value="FAD-linked reductases, C-terminal domain"/>
    <property type="match status" value="1"/>
</dbReference>
<dbReference type="AlphaFoldDB" id="A0A9P6C240"/>
<evidence type="ECO:0000313" key="6">
    <source>
        <dbReference type="EMBL" id="KAF9449151.1"/>
    </source>
</evidence>
<feature type="domain" description="FAD-binding" evidence="5">
    <location>
        <begin position="168"/>
        <end position="359"/>
    </location>
</feature>
<evidence type="ECO:0000256" key="4">
    <source>
        <dbReference type="SAM" id="Phobius"/>
    </source>
</evidence>
<dbReference type="Pfam" id="PF01494">
    <property type="entry name" value="FAD_binding_3"/>
    <property type="match status" value="1"/>
</dbReference>
<keyword evidence="7" id="KW-1185">Reference proteome</keyword>
<keyword evidence="4" id="KW-1133">Transmembrane helix</keyword>
<name>A0A9P6C240_9AGAR</name>
<keyword evidence="3" id="KW-0560">Oxidoreductase</keyword>
<keyword evidence="4" id="KW-0472">Membrane</keyword>
<dbReference type="InterPro" id="IPR002938">
    <property type="entry name" value="FAD-bd"/>
</dbReference>
<dbReference type="OrthoDB" id="417877at2759"/>
<dbReference type="PANTHER" id="PTHR46720">
    <property type="entry name" value="HYDROXYLASE, PUTATIVE (AFU_ORTHOLOGUE AFUA_3G01460)-RELATED"/>
    <property type="match status" value="1"/>
</dbReference>
<feature type="transmembrane region" description="Helical" evidence="4">
    <location>
        <begin position="7"/>
        <end position="25"/>
    </location>
</feature>
<dbReference type="GO" id="GO:0071949">
    <property type="term" value="F:FAD binding"/>
    <property type="evidence" value="ECO:0007669"/>
    <property type="project" value="InterPro"/>
</dbReference>
<evidence type="ECO:0000256" key="1">
    <source>
        <dbReference type="ARBA" id="ARBA00022630"/>
    </source>
</evidence>
<evidence type="ECO:0000259" key="5">
    <source>
        <dbReference type="Pfam" id="PF01494"/>
    </source>
</evidence>
<evidence type="ECO:0000313" key="7">
    <source>
        <dbReference type="Proteomes" id="UP000807342"/>
    </source>
</evidence>
<dbReference type="GO" id="GO:0044550">
    <property type="term" value="P:secondary metabolite biosynthetic process"/>
    <property type="evidence" value="ECO:0007669"/>
    <property type="project" value="TreeGrafter"/>
</dbReference>
<comment type="caution">
    <text evidence="6">The sequence shown here is derived from an EMBL/GenBank/DDBJ whole genome shotgun (WGS) entry which is preliminary data.</text>
</comment>
<dbReference type="SUPFAM" id="SSF51905">
    <property type="entry name" value="FAD/NAD(P)-binding domain"/>
    <property type="match status" value="1"/>
</dbReference>
<dbReference type="InterPro" id="IPR051104">
    <property type="entry name" value="FAD_monoxygenase"/>
</dbReference>
<proteinExistence type="predicted"/>
<sequence>MSQDRRVRVAIVGAGIVGLTFAIALNEFDRDHKFAIDIYEATPELSEIGAGINVWPRTWEILKQFGLEDTLTPCFDHAPDLEPRIIFGVRKGDQKDGFKVHDIIGNGGALRIHRADFQRSLLKHLPLPGTAATKMNSLCAVHLSHRLINYSYTNAGPITLNFEGKPSTTCDILIGADGIKSSLRPMFLNRLPNPQRYDKFREPVWSGTVAYRGLVSREDLEKVYPGHRILDHPGLMYTGKSRYTVMYPVSGGNFINVVAIVHDTSKDTTVWKGPWKTDVTQAEFFEQYTGWDEEVQALIRCVKQPTKWALQSLNHLDVFAKGRVFLMGDSAHAMLPHLGAGASVGIEDAYILASLLTHHSTPRVLSTHYINHLASVYNTIRVPRAISMAKSTIDTGYLCNLEAPIYEGYKPGDEIPMDLLVEGARTIERNWSWTTTNASEDRWRAEELLGRGGEMAML</sequence>
<dbReference type="EMBL" id="MU151139">
    <property type="protein sequence ID" value="KAF9449151.1"/>
    <property type="molecule type" value="Genomic_DNA"/>
</dbReference>
<evidence type="ECO:0000256" key="2">
    <source>
        <dbReference type="ARBA" id="ARBA00022827"/>
    </source>
</evidence>
<reference evidence="6" key="1">
    <citation type="submission" date="2020-11" db="EMBL/GenBank/DDBJ databases">
        <authorList>
            <consortium name="DOE Joint Genome Institute"/>
            <person name="Ahrendt S."/>
            <person name="Riley R."/>
            <person name="Andreopoulos W."/>
            <person name="Labutti K."/>
            <person name="Pangilinan J."/>
            <person name="Ruiz-Duenas F.J."/>
            <person name="Barrasa J.M."/>
            <person name="Sanchez-Garcia M."/>
            <person name="Camarero S."/>
            <person name="Miyauchi S."/>
            <person name="Serrano A."/>
            <person name="Linde D."/>
            <person name="Babiker R."/>
            <person name="Drula E."/>
            <person name="Ayuso-Fernandez I."/>
            <person name="Pacheco R."/>
            <person name="Padilla G."/>
            <person name="Ferreira P."/>
            <person name="Barriuso J."/>
            <person name="Kellner H."/>
            <person name="Castanera R."/>
            <person name="Alfaro M."/>
            <person name="Ramirez L."/>
            <person name="Pisabarro A.G."/>
            <person name="Kuo A."/>
            <person name="Tritt A."/>
            <person name="Lipzen A."/>
            <person name="He G."/>
            <person name="Yan M."/>
            <person name="Ng V."/>
            <person name="Cullen D."/>
            <person name="Martin F."/>
            <person name="Rosso M.-N."/>
            <person name="Henrissat B."/>
            <person name="Hibbett D."/>
            <person name="Martinez A.T."/>
            <person name="Grigoriev I.V."/>
        </authorList>
    </citation>
    <scope>NUCLEOTIDE SEQUENCE</scope>
    <source>
        <strain evidence="6">MF-IS2</strain>
    </source>
</reference>
<keyword evidence="1" id="KW-0285">Flavoprotein</keyword>
<gene>
    <name evidence="6" type="ORF">P691DRAFT_812947</name>
</gene>
<dbReference type="Gene3D" id="3.50.50.60">
    <property type="entry name" value="FAD/NAD(P)-binding domain"/>
    <property type="match status" value="1"/>
</dbReference>
<accession>A0A9P6C240</accession>
<keyword evidence="2" id="KW-0274">FAD</keyword>